<sequence>MRLTKNSKNLMLYLTKHKFFNHTTKSKKTDTILIQLYNDILESYNFLVSLKQTKGNYYNVSTKKLISSTQIVKPKIFNANSFPEMVRTHIDEFSIYEINYSFSLFDRNIKIFFTVEEDNIELKIDTFNKYVDIIVMWLYIINQYASKQCATHISIYFYFTSLEKTLPNSNILVLDEIHVNTAFTTTCPKDSEIVVFRKEEWFKVFLHETFHNFGLDFSDMNNNDVSKCILNILKVKSDVNLYESYTEIWAEIMNTLFCSFISLKDKHNIDLFLSKFDLLINFERTYSLFQLVKILDFMGLNYTDLYSNSQRSKILRDNLYKEKTNILSYFVVKTILINNYQSFLLWCHHNNTSLLQFKKTSLNQNEFCELIKKNYKTQSMLDGVYNADLFLNKMKRKNKDKNTKYFLSNLRMSICELG</sequence>
<organism evidence="1">
    <name type="scientific">viral metagenome</name>
    <dbReference type="NCBI Taxonomy" id="1070528"/>
    <lineage>
        <taxon>unclassified sequences</taxon>
        <taxon>metagenomes</taxon>
        <taxon>organismal metagenomes</taxon>
    </lineage>
</organism>
<accession>A0A6C0ICX4</accession>
<evidence type="ECO:0000313" key="1">
    <source>
        <dbReference type="EMBL" id="QHT90904.1"/>
    </source>
</evidence>
<reference evidence="1" key="1">
    <citation type="journal article" date="2020" name="Nature">
        <title>Giant virus diversity and host interactions through global metagenomics.</title>
        <authorList>
            <person name="Schulz F."/>
            <person name="Roux S."/>
            <person name="Paez-Espino D."/>
            <person name="Jungbluth S."/>
            <person name="Walsh D.A."/>
            <person name="Denef V.J."/>
            <person name="McMahon K.D."/>
            <person name="Konstantinidis K.T."/>
            <person name="Eloe-Fadrosh E.A."/>
            <person name="Kyrpides N.C."/>
            <person name="Woyke T."/>
        </authorList>
    </citation>
    <scope>NUCLEOTIDE SEQUENCE</scope>
    <source>
        <strain evidence="1">GVMAG-M-3300023184-72</strain>
    </source>
</reference>
<proteinExistence type="predicted"/>
<protein>
    <submittedName>
        <fullName evidence="1">Uncharacterized protein</fullName>
    </submittedName>
</protein>
<dbReference type="EMBL" id="MN740161">
    <property type="protein sequence ID" value="QHT90904.1"/>
    <property type="molecule type" value="Genomic_DNA"/>
</dbReference>
<name>A0A6C0ICX4_9ZZZZ</name>
<dbReference type="AlphaFoldDB" id="A0A6C0ICX4"/>